<evidence type="ECO:0000256" key="1">
    <source>
        <dbReference type="RuleBase" id="RU362001"/>
    </source>
</evidence>
<dbReference type="Proteomes" id="UP001595690">
    <property type="component" value="Unassembled WGS sequence"/>
</dbReference>
<dbReference type="InterPro" id="IPR036689">
    <property type="entry name" value="ESAT-6-like_sf"/>
</dbReference>
<dbReference type="EMBL" id="JBHRZI010000011">
    <property type="protein sequence ID" value="MFC3891999.1"/>
    <property type="molecule type" value="Genomic_DNA"/>
</dbReference>
<dbReference type="RefSeq" id="WP_382371691.1">
    <property type="nucleotide sequence ID" value="NZ_JBHRZI010000011.1"/>
</dbReference>
<evidence type="ECO:0000313" key="3">
    <source>
        <dbReference type="Proteomes" id="UP001595690"/>
    </source>
</evidence>
<dbReference type="Gene3D" id="1.10.287.1060">
    <property type="entry name" value="ESAT-6-like"/>
    <property type="match status" value="1"/>
</dbReference>
<dbReference type="Pfam" id="PF06013">
    <property type="entry name" value="WXG100"/>
    <property type="match status" value="1"/>
</dbReference>
<evidence type="ECO:0000313" key="2">
    <source>
        <dbReference type="EMBL" id="MFC3891999.1"/>
    </source>
</evidence>
<gene>
    <name evidence="2" type="ORF">ACFOWZ_10975</name>
</gene>
<organism evidence="2 3">
    <name type="scientific">Lentzea rhizosphaerae</name>
    <dbReference type="NCBI Taxonomy" id="2041025"/>
    <lineage>
        <taxon>Bacteria</taxon>
        <taxon>Bacillati</taxon>
        <taxon>Actinomycetota</taxon>
        <taxon>Actinomycetes</taxon>
        <taxon>Pseudonocardiales</taxon>
        <taxon>Pseudonocardiaceae</taxon>
        <taxon>Lentzea</taxon>
    </lineage>
</organism>
<keyword evidence="3" id="KW-1185">Reference proteome</keyword>
<dbReference type="NCBIfam" id="TIGR03930">
    <property type="entry name" value="WXG100_ESAT6"/>
    <property type="match status" value="1"/>
</dbReference>
<accession>A0ABV8BQQ5</accession>
<name>A0ABV8BQQ5_9PSEU</name>
<comment type="caution">
    <text evidence="2">The sequence shown here is derived from an EMBL/GenBank/DDBJ whole genome shotgun (WGS) entry which is preliminary data.</text>
</comment>
<protein>
    <recommendedName>
        <fullName evidence="1">ESAT-6-like protein</fullName>
    </recommendedName>
</protein>
<dbReference type="InterPro" id="IPR010310">
    <property type="entry name" value="T7SS_ESAT-6-like"/>
</dbReference>
<proteinExistence type="inferred from homology"/>
<sequence>MSGFNVTTADLDALAKHIGTISEQIQGQARTVRDAASGVASGWSGNAATAFQSLMQRMDEDVIKLDRALQAIQEQIASTADVYARNEEEQESSVSSIANRL</sequence>
<reference evidence="3" key="1">
    <citation type="journal article" date="2019" name="Int. J. Syst. Evol. Microbiol.">
        <title>The Global Catalogue of Microorganisms (GCM) 10K type strain sequencing project: providing services to taxonomists for standard genome sequencing and annotation.</title>
        <authorList>
            <consortium name="The Broad Institute Genomics Platform"/>
            <consortium name="The Broad Institute Genome Sequencing Center for Infectious Disease"/>
            <person name="Wu L."/>
            <person name="Ma J."/>
        </authorList>
    </citation>
    <scope>NUCLEOTIDE SEQUENCE [LARGE SCALE GENOMIC DNA]</scope>
    <source>
        <strain evidence="3">CGMCC 4.7405</strain>
    </source>
</reference>
<comment type="similarity">
    <text evidence="1">Belongs to the WXG100 family.</text>
</comment>
<dbReference type="SUPFAM" id="SSF140453">
    <property type="entry name" value="EsxAB dimer-like"/>
    <property type="match status" value="1"/>
</dbReference>